<feature type="domain" description="KHA" evidence="16">
    <location>
        <begin position="599"/>
        <end position="667"/>
    </location>
</feature>
<dbReference type="PROSITE" id="PS50042">
    <property type="entry name" value="CNMP_BINDING_3"/>
    <property type="match status" value="1"/>
</dbReference>
<dbReference type="Proteomes" id="UP001632038">
    <property type="component" value="Unassembled WGS sequence"/>
</dbReference>
<evidence type="ECO:0000256" key="14">
    <source>
        <dbReference type="SAM" id="MobiDB-lite"/>
    </source>
</evidence>
<dbReference type="FunFam" id="2.60.120.10:FF:000074">
    <property type="entry name" value="Potassium channel KAT2"/>
    <property type="match status" value="1"/>
</dbReference>
<dbReference type="PANTHER" id="PTHR45743">
    <property type="entry name" value="POTASSIUM CHANNEL AKT1"/>
    <property type="match status" value="1"/>
</dbReference>
<evidence type="ECO:0000256" key="7">
    <source>
        <dbReference type="ARBA" id="ARBA00022882"/>
    </source>
</evidence>
<feature type="transmembrane region" description="Helical" evidence="13">
    <location>
        <begin position="83"/>
        <end position="103"/>
    </location>
</feature>
<evidence type="ECO:0000256" key="5">
    <source>
        <dbReference type="ARBA" id="ARBA00022692"/>
    </source>
</evidence>
<evidence type="ECO:0000256" key="9">
    <source>
        <dbReference type="ARBA" id="ARBA00022989"/>
    </source>
</evidence>
<dbReference type="InterPro" id="IPR003938">
    <property type="entry name" value="K_chnl_volt-dep_EAG/ELK/ERG"/>
</dbReference>
<keyword evidence="7 13" id="KW-0851">Voltage-gated channel</keyword>
<comment type="similarity">
    <text evidence="2 13">Belongs to the potassium channel family. Plant (TC 1.A.1.4) subfamily.</text>
</comment>
<evidence type="ECO:0000256" key="6">
    <source>
        <dbReference type="ARBA" id="ARBA00022826"/>
    </source>
</evidence>
<evidence type="ECO:0000259" key="16">
    <source>
        <dbReference type="PROSITE" id="PS51490"/>
    </source>
</evidence>
<evidence type="ECO:0000313" key="18">
    <source>
        <dbReference type="Proteomes" id="UP001632038"/>
    </source>
</evidence>
<dbReference type="InterPro" id="IPR005821">
    <property type="entry name" value="Ion_trans_dom"/>
</dbReference>
<dbReference type="PRINTS" id="PR01463">
    <property type="entry name" value="EAGCHANLFMLY"/>
</dbReference>
<keyword evidence="3 13" id="KW-0813">Transport</keyword>
<dbReference type="Gene3D" id="2.60.120.10">
    <property type="entry name" value="Jelly Rolls"/>
    <property type="match status" value="1"/>
</dbReference>
<accession>A0ABD3BD32</accession>
<dbReference type="SMART" id="SM00100">
    <property type="entry name" value="cNMP"/>
    <property type="match status" value="1"/>
</dbReference>
<dbReference type="InterPro" id="IPR045319">
    <property type="entry name" value="KAT/AKT"/>
</dbReference>
<dbReference type="FunFam" id="1.10.287.70:FF:000123">
    <property type="entry name" value="Potassium channel KAT3"/>
    <property type="match status" value="1"/>
</dbReference>
<evidence type="ECO:0000256" key="4">
    <source>
        <dbReference type="ARBA" id="ARBA00022538"/>
    </source>
</evidence>
<keyword evidence="9 13" id="KW-1133">Transmembrane helix</keyword>
<dbReference type="Pfam" id="PF00520">
    <property type="entry name" value="Ion_trans"/>
    <property type="match status" value="1"/>
</dbReference>
<evidence type="ECO:0000256" key="13">
    <source>
        <dbReference type="RuleBase" id="RU369015"/>
    </source>
</evidence>
<keyword evidence="4 13" id="KW-0633">Potassium transport</keyword>
<dbReference type="InterPro" id="IPR021789">
    <property type="entry name" value="KHA_dom"/>
</dbReference>
<dbReference type="InterPro" id="IPR018490">
    <property type="entry name" value="cNMP-bd_dom_sf"/>
</dbReference>
<evidence type="ECO:0000256" key="12">
    <source>
        <dbReference type="ARBA" id="ARBA00023303"/>
    </source>
</evidence>
<name>A0ABD3BD32_9LAMI</name>
<comment type="function">
    <text evidence="13">Potassium channel.</text>
</comment>
<feature type="transmembrane region" description="Helical" evidence="13">
    <location>
        <begin position="239"/>
        <end position="258"/>
    </location>
</feature>
<evidence type="ECO:0000256" key="8">
    <source>
        <dbReference type="ARBA" id="ARBA00022958"/>
    </source>
</evidence>
<dbReference type="GO" id="GO:0034702">
    <property type="term" value="C:monoatomic ion channel complex"/>
    <property type="evidence" value="ECO:0007669"/>
    <property type="project" value="UniProtKB-KW"/>
</dbReference>
<feature type="domain" description="Cyclic nucleotide-binding" evidence="15">
    <location>
        <begin position="369"/>
        <end position="488"/>
    </location>
</feature>
<organism evidence="17 18">
    <name type="scientific">Castilleja foliolosa</name>
    <dbReference type="NCBI Taxonomy" id="1961234"/>
    <lineage>
        <taxon>Eukaryota</taxon>
        <taxon>Viridiplantae</taxon>
        <taxon>Streptophyta</taxon>
        <taxon>Embryophyta</taxon>
        <taxon>Tracheophyta</taxon>
        <taxon>Spermatophyta</taxon>
        <taxon>Magnoliopsida</taxon>
        <taxon>eudicotyledons</taxon>
        <taxon>Gunneridae</taxon>
        <taxon>Pentapetalae</taxon>
        <taxon>asterids</taxon>
        <taxon>lamiids</taxon>
        <taxon>Lamiales</taxon>
        <taxon>Orobanchaceae</taxon>
        <taxon>Pedicularideae</taxon>
        <taxon>Castillejinae</taxon>
        <taxon>Castilleja</taxon>
    </lineage>
</organism>
<keyword evidence="10 13" id="KW-0406">Ion transport</keyword>
<comment type="domain">
    <text evidence="13">The KHA domain (rich in hydrophobic and acidic residues) present in the C-terminal part is likely to be important for tetramerization.</text>
</comment>
<dbReference type="AlphaFoldDB" id="A0ABD3BD32"/>
<keyword evidence="18" id="KW-1185">Reference proteome</keyword>
<comment type="domain">
    <text evidence="13">The segment S4 is probably the voltage-sensor and is characterized by a series of positively charged amino acids. The pore-forming region H5 is enclosed by the transmembrane segments S5 and S6 in the Shaker-type (1P/6TM) and contains the GYGD signature motif which seems to be involved in potassium selectivity.</text>
</comment>
<comment type="caution">
    <text evidence="13">Lacks conserved residue(s) required for the propagation of feature annotation.</text>
</comment>
<evidence type="ECO:0000256" key="10">
    <source>
        <dbReference type="ARBA" id="ARBA00023065"/>
    </source>
</evidence>
<dbReference type="Gene3D" id="1.10.287.70">
    <property type="match status" value="1"/>
</dbReference>
<keyword evidence="5 13" id="KW-0812">Transmembrane</keyword>
<proteinExistence type="inferred from homology"/>
<comment type="subcellular location">
    <subcellularLocation>
        <location evidence="1 13">Membrane</location>
        <topology evidence="1 13">Multi-pass membrane protein</topology>
    </subcellularLocation>
</comment>
<keyword evidence="12 13" id="KW-0407">Ion channel</keyword>
<dbReference type="PANTHER" id="PTHR45743:SF6">
    <property type="entry name" value="POTASSIUM CHANNEL KAT2"/>
    <property type="match status" value="1"/>
</dbReference>
<feature type="transmembrane region" description="Helical" evidence="13">
    <location>
        <begin position="55"/>
        <end position="77"/>
    </location>
</feature>
<evidence type="ECO:0000313" key="17">
    <source>
        <dbReference type="EMBL" id="KAL3615187.1"/>
    </source>
</evidence>
<evidence type="ECO:0000259" key="15">
    <source>
        <dbReference type="PROSITE" id="PS50042"/>
    </source>
</evidence>
<dbReference type="Pfam" id="PF11834">
    <property type="entry name" value="KHA"/>
    <property type="match status" value="1"/>
</dbReference>
<evidence type="ECO:0000256" key="2">
    <source>
        <dbReference type="ARBA" id="ARBA00007929"/>
    </source>
</evidence>
<evidence type="ECO:0000256" key="1">
    <source>
        <dbReference type="ARBA" id="ARBA00004141"/>
    </source>
</evidence>
<dbReference type="GO" id="GO:0005249">
    <property type="term" value="F:voltage-gated potassium channel activity"/>
    <property type="evidence" value="ECO:0007669"/>
    <property type="project" value="UniProtKB-UniRule"/>
</dbReference>
<evidence type="ECO:0000256" key="11">
    <source>
        <dbReference type="ARBA" id="ARBA00023136"/>
    </source>
</evidence>
<keyword evidence="8 13" id="KW-0630">Potassium</keyword>
<dbReference type="SUPFAM" id="SSF81324">
    <property type="entry name" value="Voltage-gated potassium channels"/>
    <property type="match status" value="1"/>
</dbReference>
<dbReference type="PROSITE" id="PS51490">
    <property type="entry name" value="KHA"/>
    <property type="match status" value="1"/>
</dbReference>
<evidence type="ECO:0000256" key="3">
    <source>
        <dbReference type="ARBA" id="ARBA00022448"/>
    </source>
</evidence>
<dbReference type="CDD" id="cd00038">
    <property type="entry name" value="CAP_ED"/>
    <property type="match status" value="1"/>
</dbReference>
<keyword evidence="11 13" id="KW-0472">Membrane</keyword>
<dbReference type="Pfam" id="PF00027">
    <property type="entry name" value="cNMP_binding"/>
    <property type="match status" value="1"/>
</dbReference>
<sequence>MSFSYSKNFQMNTKIDSGFFSTDLLPSLGAKTNRATNLRRHIFSPFDPRYRAWEIFLLVLVIYSAWISPFQFAFLTYKRDGLFIINNIVDAFFAVDIFLRFFVAYLDSHSYLLIDNPRRIAIRYLSTWFTFDVCSTLPFQSMSIMLTDHKGGGLGFDVLSMLRLWRLRRVSSLFARLEKDIRFSYIWTRCIKLISVTLFAVHCAGCFNYMIAERYPDPDRTWIGAVYPEFKQMRLWDKYVTALYWSIVTLTTTGYGDLHAENTREMMFYICYMMFNLGLTSYIIGNMTNLVVHRSCRTSNFRDIVASATEFSRRNQLPRNIYDQIMSHICLKFKTEGFKQQETINGLPKAVRLSIANYLFYPLVQNVHLFHGASQDFILQLVMETEAEYYPPRVDVILQNEAPTDAYILVSGSVDFITKIDGHDQIIGNASTGEMFGEIGVLCEMPQPFGVRTTEISQILRLNKTVFLNILRANPNDEQLVTNNLFQKLKLWRCLDIENQEHTEEPIVKNTNQTRPKIDARQGHLEMVKFLLEKGEISNRSNESDRTPKAENRASEGILSLILNNENEISTSHCKKDRLASSSSSASPTIPKGAKSEKRVTIHVSFHKLAKLVILPDSLDELLKIAGRKFGHDGFTKVLNGENAEIDDLGVVRDGDHLYLFSSMYEL</sequence>
<comment type="subunit">
    <text evidence="13">The potassium channel is composed of a homo- or heterotetrameric complex of pore-forming subunits.</text>
</comment>
<reference evidence="18" key="1">
    <citation type="journal article" date="2024" name="IScience">
        <title>Strigolactones Initiate the Formation of Haustorium-like Structures in Castilleja.</title>
        <authorList>
            <person name="Buerger M."/>
            <person name="Peterson D."/>
            <person name="Chory J."/>
        </authorList>
    </citation>
    <scope>NUCLEOTIDE SEQUENCE [LARGE SCALE GENOMIC DNA]</scope>
</reference>
<dbReference type="InterPro" id="IPR014710">
    <property type="entry name" value="RmlC-like_jellyroll"/>
</dbReference>
<comment type="caution">
    <text evidence="17">The sequence shown here is derived from an EMBL/GenBank/DDBJ whole genome shotgun (WGS) entry which is preliminary data.</text>
</comment>
<dbReference type="SUPFAM" id="SSF51206">
    <property type="entry name" value="cAMP-binding domain-like"/>
    <property type="match status" value="1"/>
</dbReference>
<feature type="region of interest" description="Disordered" evidence="14">
    <location>
        <begin position="575"/>
        <end position="594"/>
    </location>
</feature>
<feature type="transmembrane region" description="Helical" evidence="13">
    <location>
        <begin position="270"/>
        <end position="292"/>
    </location>
</feature>
<dbReference type="EMBL" id="JAVIJP010000100">
    <property type="protein sequence ID" value="KAL3615187.1"/>
    <property type="molecule type" value="Genomic_DNA"/>
</dbReference>
<gene>
    <name evidence="17" type="ORF">CASFOL_040848</name>
</gene>
<protein>
    <recommendedName>
        <fullName evidence="13">Potassium channel</fullName>
    </recommendedName>
</protein>
<dbReference type="InterPro" id="IPR000595">
    <property type="entry name" value="cNMP-bd_dom"/>
</dbReference>
<keyword evidence="6 13" id="KW-0631">Potassium channel</keyword>
<feature type="transmembrane region" description="Helical" evidence="13">
    <location>
        <begin position="190"/>
        <end position="212"/>
    </location>
</feature>